<dbReference type="PRINTS" id="PR00411">
    <property type="entry name" value="PNDRDTASEI"/>
</dbReference>
<evidence type="ECO:0000256" key="3">
    <source>
        <dbReference type="ARBA" id="ARBA00022630"/>
    </source>
</evidence>
<feature type="domain" description="FAD/NAD(P)-binding" evidence="11">
    <location>
        <begin position="4"/>
        <end position="314"/>
    </location>
</feature>
<organism evidence="12 13">
    <name type="scientific">Flavobacterium kayseriense</name>
    <dbReference type="NCBI Taxonomy" id="2764714"/>
    <lineage>
        <taxon>Bacteria</taxon>
        <taxon>Pseudomonadati</taxon>
        <taxon>Bacteroidota</taxon>
        <taxon>Flavobacteriia</taxon>
        <taxon>Flavobacteriales</taxon>
        <taxon>Flavobacteriaceae</taxon>
        <taxon>Flavobacterium</taxon>
    </lineage>
</organism>
<gene>
    <name evidence="12" type="ORF">H8R23_13470</name>
</gene>
<dbReference type="InterPro" id="IPR023753">
    <property type="entry name" value="FAD/NAD-binding_dom"/>
</dbReference>
<dbReference type="Pfam" id="PF02852">
    <property type="entry name" value="Pyr_redox_dim"/>
    <property type="match status" value="1"/>
</dbReference>
<evidence type="ECO:0000259" key="11">
    <source>
        <dbReference type="Pfam" id="PF07992"/>
    </source>
</evidence>
<evidence type="ECO:0000256" key="6">
    <source>
        <dbReference type="ARBA" id="ARBA00023002"/>
    </source>
</evidence>
<dbReference type="InterPro" id="IPR004099">
    <property type="entry name" value="Pyr_nucl-diS_OxRdtase_dimer"/>
</dbReference>
<dbReference type="EMBL" id="JACRUJ010000005">
    <property type="protein sequence ID" value="MBC5842421.1"/>
    <property type="molecule type" value="Genomic_DNA"/>
</dbReference>
<evidence type="ECO:0000313" key="12">
    <source>
        <dbReference type="EMBL" id="MBC5842421.1"/>
    </source>
</evidence>
<dbReference type="PRINTS" id="PR00368">
    <property type="entry name" value="FADPNR"/>
</dbReference>
<dbReference type="Gene3D" id="3.30.390.30">
    <property type="match status" value="1"/>
</dbReference>
<dbReference type="RefSeq" id="WP_187010920.1">
    <property type="nucleotide sequence ID" value="NZ_JACRUI010000005.1"/>
</dbReference>
<evidence type="ECO:0000259" key="10">
    <source>
        <dbReference type="Pfam" id="PF02852"/>
    </source>
</evidence>
<dbReference type="PANTHER" id="PTHR43014:SF2">
    <property type="entry name" value="MERCURIC REDUCTASE"/>
    <property type="match status" value="1"/>
</dbReference>
<keyword evidence="13" id="KW-1185">Reference proteome</keyword>
<evidence type="ECO:0000256" key="5">
    <source>
        <dbReference type="ARBA" id="ARBA00022857"/>
    </source>
</evidence>
<dbReference type="InterPro" id="IPR012999">
    <property type="entry name" value="Pyr_OxRdtase_I_AS"/>
</dbReference>
<comment type="cofactor">
    <cofactor evidence="1">
        <name>FAD</name>
        <dbReference type="ChEBI" id="CHEBI:57692"/>
    </cofactor>
</comment>
<name>A0ABR7JAD9_9FLAO</name>
<evidence type="ECO:0000256" key="4">
    <source>
        <dbReference type="ARBA" id="ARBA00022827"/>
    </source>
</evidence>
<keyword evidence="7" id="KW-1015">Disulfide bond</keyword>
<reference evidence="12 13" key="1">
    <citation type="submission" date="2020-08" db="EMBL/GenBank/DDBJ databases">
        <title>Description of novel Flavobacterium F-380 isolate.</title>
        <authorList>
            <person name="Saticioglu I.B."/>
            <person name="Duman M."/>
            <person name="Altun S."/>
        </authorList>
    </citation>
    <scope>NUCLEOTIDE SEQUENCE [LARGE SCALE GENOMIC DNA]</scope>
    <source>
        <strain evidence="12 13">F-380</strain>
    </source>
</reference>
<protein>
    <submittedName>
        <fullName evidence="12">Mercuric reductase</fullName>
    </submittedName>
</protein>
<comment type="caution">
    <text evidence="12">The sequence shown here is derived from an EMBL/GenBank/DDBJ whole genome shotgun (WGS) entry which is preliminary data.</text>
</comment>
<proteinExistence type="inferred from homology"/>
<keyword evidence="4 9" id="KW-0274">FAD</keyword>
<dbReference type="SUPFAM" id="SSF51905">
    <property type="entry name" value="FAD/NAD(P)-binding domain"/>
    <property type="match status" value="1"/>
</dbReference>
<evidence type="ECO:0000256" key="8">
    <source>
        <dbReference type="ARBA" id="ARBA00023284"/>
    </source>
</evidence>
<accession>A0ABR7JAD9</accession>
<evidence type="ECO:0000256" key="7">
    <source>
        <dbReference type="ARBA" id="ARBA00023157"/>
    </source>
</evidence>
<evidence type="ECO:0000256" key="1">
    <source>
        <dbReference type="ARBA" id="ARBA00001974"/>
    </source>
</evidence>
<keyword evidence="5" id="KW-0521">NADP</keyword>
<dbReference type="SUPFAM" id="SSF55424">
    <property type="entry name" value="FAD/NAD-linked reductases, dimerisation (C-terminal) domain"/>
    <property type="match status" value="1"/>
</dbReference>
<keyword evidence="3 9" id="KW-0285">Flavoprotein</keyword>
<dbReference type="InterPro" id="IPR036188">
    <property type="entry name" value="FAD/NAD-bd_sf"/>
</dbReference>
<evidence type="ECO:0000313" key="13">
    <source>
        <dbReference type="Proteomes" id="UP000629963"/>
    </source>
</evidence>
<dbReference type="InterPro" id="IPR016156">
    <property type="entry name" value="FAD/NAD-linked_Rdtase_dimer_sf"/>
</dbReference>
<keyword evidence="6 9" id="KW-0560">Oxidoreductase</keyword>
<dbReference type="PROSITE" id="PS00076">
    <property type="entry name" value="PYRIDINE_REDOX_1"/>
    <property type="match status" value="1"/>
</dbReference>
<dbReference type="Pfam" id="PF07992">
    <property type="entry name" value="Pyr_redox_2"/>
    <property type="match status" value="1"/>
</dbReference>
<keyword evidence="8 9" id="KW-0676">Redox-active center</keyword>
<sequence length="456" mass="50323">MKKFDFIIIGSGQAGIPLAFSLSKKGTVALIEKSLVGGTCVNNGCVPTKAYVASARRMWDSRHGEEMGIEIPAGAKANMEKIKARKDTLVNGSREGIEKSIANNDTITLYRGEAHFLSNYEIAVNEDKITAKQIFINVGARAVIPEEYAHVDYLTNIDILGLTKLPEHLLIIGGSYIGLEFGQMFKRFGSKVTIIERGDRLISREDKNVSETVAEIMQSEEVEIKFNAKEIKLSQDSSGISIKINGEEKEVKGSHVLLAIGRSPNTDTLHLENTTIEFDKKKGYVAVDDYCKTNVDGIFAIGDCNGKGAFTHTSYNDFQIVENYLLGDKKRKISDRITTYGLFIDPPLGRVGMTKMEAEEKGFDILIAHKPMDKVGRAKEKGETKGFMEAIIDTKTNQFLGACVLGVGGDEIISSITNLMYAKQPYTVFRDAIHIHPTVTELIPTMLESLKPIIKE</sequence>
<dbReference type="Gene3D" id="3.50.50.60">
    <property type="entry name" value="FAD/NAD(P)-binding domain"/>
    <property type="match status" value="2"/>
</dbReference>
<dbReference type="PANTHER" id="PTHR43014">
    <property type="entry name" value="MERCURIC REDUCTASE"/>
    <property type="match status" value="1"/>
</dbReference>
<comment type="similarity">
    <text evidence="2 9">Belongs to the class-I pyridine nucleotide-disulfide oxidoreductase family.</text>
</comment>
<dbReference type="PIRSF" id="PIRSF000350">
    <property type="entry name" value="Mercury_reductase_MerA"/>
    <property type="match status" value="1"/>
</dbReference>
<evidence type="ECO:0000256" key="2">
    <source>
        <dbReference type="ARBA" id="ARBA00007532"/>
    </source>
</evidence>
<feature type="domain" description="Pyridine nucleotide-disulphide oxidoreductase dimerisation" evidence="10">
    <location>
        <begin position="342"/>
        <end position="446"/>
    </location>
</feature>
<dbReference type="Proteomes" id="UP000629963">
    <property type="component" value="Unassembled WGS sequence"/>
</dbReference>
<dbReference type="InterPro" id="IPR001100">
    <property type="entry name" value="Pyr_nuc-diS_OxRdtase"/>
</dbReference>
<evidence type="ECO:0000256" key="9">
    <source>
        <dbReference type="RuleBase" id="RU003691"/>
    </source>
</evidence>